<dbReference type="PANTHER" id="PTHR30461">
    <property type="entry name" value="DNA-INVERTASE FROM LAMBDOID PROPHAGE"/>
    <property type="match status" value="1"/>
</dbReference>
<protein>
    <submittedName>
        <fullName evidence="5">Recombinase family protein</fullName>
    </submittedName>
</protein>
<feature type="coiled-coil region" evidence="3">
    <location>
        <begin position="432"/>
        <end position="494"/>
    </location>
</feature>
<evidence type="ECO:0000313" key="5">
    <source>
        <dbReference type="EMBL" id="MFC5546802.1"/>
    </source>
</evidence>
<dbReference type="SUPFAM" id="SSF53041">
    <property type="entry name" value="Resolvase-like"/>
    <property type="match status" value="1"/>
</dbReference>
<feature type="domain" description="Recombinase" evidence="4">
    <location>
        <begin position="176"/>
        <end position="308"/>
    </location>
</feature>
<dbReference type="Pfam" id="PF07508">
    <property type="entry name" value="Recombinase"/>
    <property type="match status" value="1"/>
</dbReference>
<dbReference type="Pfam" id="PF00239">
    <property type="entry name" value="Resolvase"/>
    <property type="match status" value="1"/>
</dbReference>
<dbReference type="Proteomes" id="UP001596055">
    <property type="component" value="Unassembled WGS sequence"/>
</dbReference>
<keyword evidence="6" id="KW-1185">Reference proteome</keyword>
<accession>A0ABW0RV01</accession>
<dbReference type="RefSeq" id="WP_248159252.1">
    <property type="nucleotide sequence ID" value="NZ_JAKZAJ010000004.1"/>
</dbReference>
<dbReference type="PROSITE" id="PS51737">
    <property type="entry name" value="RECOMBINASE_DNA_BIND"/>
    <property type="match status" value="1"/>
</dbReference>
<comment type="caution">
    <text evidence="5">The sequence shown here is derived from an EMBL/GenBank/DDBJ whole genome shotgun (WGS) entry which is preliminary data.</text>
</comment>
<keyword evidence="3" id="KW-0175">Coiled coil</keyword>
<dbReference type="CDD" id="cd00338">
    <property type="entry name" value="Ser_Recombinase"/>
    <property type="match status" value="1"/>
</dbReference>
<dbReference type="PANTHER" id="PTHR30461:SF2">
    <property type="entry name" value="SERINE RECOMBINASE PINE-RELATED"/>
    <property type="match status" value="1"/>
</dbReference>
<reference evidence="6" key="1">
    <citation type="journal article" date="2019" name="Int. J. Syst. Evol. Microbiol.">
        <title>The Global Catalogue of Microorganisms (GCM) 10K type strain sequencing project: providing services to taxonomists for standard genome sequencing and annotation.</title>
        <authorList>
            <consortium name="The Broad Institute Genomics Platform"/>
            <consortium name="The Broad Institute Genome Sequencing Center for Infectious Disease"/>
            <person name="Wu L."/>
            <person name="Ma J."/>
        </authorList>
    </citation>
    <scope>NUCLEOTIDE SEQUENCE [LARGE SCALE GENOMIC DNA]</scope>
    <source>
        <strain evidence="6">CGMCC 4.1799</strain>
    </source>
</reference>
<dbReference type="EMBL" id="JBHSNL010000006">
    <property type="protein sequence ID" value="MFC5546802.1"/>
    <property type="molecule type" value="Genomic_DNA"/>
</dbReference>
<dbReference type="Gene3D" id="3.90.1750.20">
    <property type="entry name" value="Putative Large Serine Recombinase, Chain B, Domain 2"/>
    <property type="match status" value="1"/>
</dbReference>
<keyword evidence="1" id="KW-0238">DNA-binding</keyword>
<dbReference type="Gene3D" id="3.40.50.1390">
    <property type="entry name" value="Resolvase, N-terminal catalytic domain"/>
    <property type="match status" value="1"/>
</dbReference>
<dbReference type="InterPro" id="IPR036162">
    <property type="entry name" value="Resolvase-like_N_sf"/>
</dbReference>
<gene>
    <name evidence="5" type="ORF">ACFPQA_17180</name>
</gene>
<evidence type="ECO:0000256" key="3">
    <source>
        <dbReference type="SAM" id="Coils"/>
    </source>
</evidence>
<evidence type="ECO:0000256" key="2">
    <source>
        <dbReference type="ARBA" id="ARBA00023172"/>
    </source>
</evidence>
<evidence type="ECO:0000313" key="6">
    <source>
        <dbReference type="Proteomes" id="UP001596055"/>
    </source>
</evidence>
<dbReference type="InterPro" id="IPR006119">
    <property type="entry name" value="Resolv_N"/>
</dbReference>
<organism evidence="5 6">
    <name type="scientific">Marinobacter koreensis</name>
    <dbReference type="NCBI Taxonomy" id="335974"/>
    <lineage>
        <taxon>Bacteria</taxon>
        <taxon>Pseudomonadati</taxon>
        <taxon>Pseudomonadota</taxon>
        <taxon>Gammaproteobacteria</taxon>
        <taxon>Pseudomonadales</taxon>
        <taxon>Marinobacteraceae</taxon>
        <taxon>Marinobacter</taxon>
    </lineage>
</organism>
<dbReference type="SMART" id="SM00857">
    <property type="entry name" value="Resolvase"/>
    <property type="match status" value="1"/>
</dbReference>
<dbReference type="InterPro" id="IPR050639">
    <property type="entry name" value="SSR_resolvase"/>
</dbReference>
<sequence>MKPKAYPYFRFSTQIQEMGDSERRQQDKAKKFACEHGLDYDDSLKLHDRAVSGFKGLNFETGKLSYFMKLVDEGSIEQGSYLIIENFDRFSRMEPRKALSPFLTLVDKGIKIAVIDNNEIHSDQSGFVQLMATILYMERAHDESRSKSKKVTAAKQNAKEQLLSGNRKTLWKWGTPKWLDIANDNEGVDGTGYKINHERTKTIKKILEWVIEGRGTGYIIDKLKEQNIQPWGSSSGIKLDKKKPKQWYNSQITRIVNNRALIGERELLVKDSDGKNKRIEIIPNHFPAIVSEEYFEKVQAARRSRDLNRDKNGKLKAGAIMRGGGRKGRTFTNLFQKLAVCGYSIEGNVSKHKCPDNNRFMVYANKDRKFSGGKVHKLRYLQCSASRESGSQCKDCRKLYRYEDMETAFFTHIKDVSVATIFGDDKQDKSKAQEINTKIEELKIQLLDAERQVEKFERAMEEYDGISTTLLKQLKKYETKLENIPNEIKNLYSERKLLKARKEQGKEIHHTLIDLIGALNGCENDTQLYELRLKISNILKSLIDRIEVYNRGNFSSDSATEQKLKNLRESAGGHLSDEELIEMESAIRKSIKQQASKPEIPYFVVRYVSGESRLVMHHPEDPRSLVMNVKWDNEGLTEAPFYDSTMLKLYERGIKSKDGDWRNGTTLSD</sequence>
<keyword evidence="2" id="KW-0233">DNA recombination</keyword>
<evidence type="ECO:0000256" key="1">
    <source>
        <dbReference type="ARBA" id="ARBA00023125"/>
    </source>
</evidence>
<proteinExistence type="predicted"/>
<name>A0ABW0RV01_9GAMM</name>
<dbReference type="InterPro" id="IPR038109">
    <property type="entry name" value="DNA_bind_recomb_sf"/>
</dbReference>
<dbReference type="InterPro" id="IPR011109">
    <property type="entry name" value="DNA_bind_recombinase_dom"/>
</dbReference>
<evidence type="ECO:0000259" key="4">
    <source>
        <dbReference type="PROSITE" id="PS51737"/>
    </source>
</evidence>